<dbReference type="PROSITE" id="PS52016">
    <property type="entry name" value="TONB_DEPENDENT_REC_3"/>
    <property type="match status" value="1"/>
</dbReference>
<organism evidence="18 19">
    <name type="scientific">Sphingomonas kyungheensis</name>
    <dbReference type="NCBI Taxonomy" id="1069987"/>
    <lineage>
        <taxon>Bacteria</taxon>
        <taxon>Pseudomonadati</taxon>
        <taxon>Pseudomonadota</taxon>
        <taxon>Alphaproteobacteria</taxon>
        <taxon>Sphingomonadales</taxon>
        <taxon>Sphingomonadaceae</taxon>
        <taxon>Sphingomonas</taxon>
    </lineage>
</organism>
<dbReference type="PROSITE" id="PS01156">
    <property type="entry name" value="TONB_DEPENDENT_REC_2"/>
    <property type="match status" value="1"/>
</dbReference>
<keyword evidence="19" id="KW-1185">Reference proteome</keyword>
<evidence type="ECO:0000256" key="12">
    <source>
        <dbReference type="PROSITE-ProRule" id="PRU01360"/>
    </source>
</evidence>
<dbReference type="InterPro" id="IPR036942">
    <property type="entry name" value="Beta-barrel_TonB_sf"/>
</dbReference>
<keyword evidence="10 12" id="KW-0472">Membrane</keyword>
<feature type="short sequence motif" description="TonB C-terminal box" evidence="13">
    <location>
        <begin position="802"/>
        <end position="819"/>
    </location>
</feature>
<evidence type="ECO:0000256" key="9">
    <source>
        <dbReference type="ARBA" id="ARBA00023077"/>
    </source>
</evidence>
<dbReference type="InterPro" id="IPR039426">
    <property type="entry name" value="TonB-dep_rcpt-like"/>
</dbReference>
<dbReference type="Proteomes" id="UP001367771">
    <property type="component" value="Unassembled WGS sequence"/>
</dbReference>
<evidence type="ECO:0000256" key="3">
    <source>
        <dbReference type="ARBA" id="ARBA00022452"/>
    </source>
</evidence>
<keyword evidence="2 12" id="KW-0813">Transport</keyword>
<keyword evidence="4" id="KW-0410">Iron transport</keyword>
<keyword evidence="6 15" id="KW-0732">Signal</keyword>
<sequence>MKQVHLTRGLLGCSLSLLAAPALAQTTGTQDFDDIVVTGKAADANVGGVTLPATAKAKVGLDSSFIQHETPGQTINDTLNMLPGVSFQNNDPYGSAGGTISIRGFDGSRVSQMWDGFPLNDTGNYAIYSNQQLDPELIGQATVSLGSTDVDSPSASATGSTINYQTRNPSEDFHVRVAGSVGDYDFMRIFGVVDTGVITPFGTRLLLSGSKSTNDVVFTDKGKIDKTQFNAKVYQPIGSNGDFISIAGHYNRNINNFFGSVPLSTVGGSVGTGSGNRFPLTRAERFYDVADCVSSAGVACGFGAYDYRYNPSKTANVRVNSRFTLADRLVLTVDAAYAYTLANGGGTATANEGFATIGGQRVAGYVGSTPYFGGVDLNGDGDTNDTVLVSAPSTTHTDRYLLNLGLRYDFNPFQTVRIGYSLDYGRHRQTGELTTINGYGLASTPFPSEAPLLDSTGTALQKRDRLSKAILNQAFGEYRGRFLDSRLTLTAGVRAPFFTRDLTNYCFTTSASGALICSGRNAATDAIIAAAYPTYQGPQNRLFHYSRVLPSAGLVYQLTAPLAFFANYSKGMQVPGTDNLYNSFYYAQGTSGAEGAKPETTDNLDAGLRYQAGRVQAQLSGWYTVFHDRLASSYDLETNTTIYRNLGTVHKYGVDGSVSYRPVRALTLYAFGSYLKSKILNDVQASATTTYLTAGKREAGAPTYTFGGRVEGHAGPVRLGIEAKRTGERYVNDQNLPVVIGGVQVYGAKAPAYTLVNLDARFSLEPLGLNDQTYLQLNVSNLFDTLYVGGFSGTTSTASLTYAQIGAPRAVSATLTMGF</sequence>
<keyword evidence="9 14" id="KW-0798">TonB box</keyword>
<dbReference type="PANTHER" id="PTHR32552">
    <property type="entry name" value="FERRICHROME IRON RECEPTOR-RELATED"/>
    <property type="match status" value="1"/>
</dbReference>
<evidence type="ECO:0000256" key="4">
    <source>
        <dbReference type="ARBA" id="ARBA00022496"/>
    </source>
</evidence>
<gene>
    <name evidence="18" type="ORF">V8201_15965</name>
</gene>
<feature type="chain" id="PRO_5045923055" evidence="15">
    <location>
        <begin position="25"/>
        <end position="819"/>
    </location>
</feature>
<dbReference type="Gene3D" id="2.40.170.20">
    <property type="entry name" value="TonB-dependent receptor, beta-barrel domain"/>
    <property type="match status" value="1"/>
</dbReference>
<evidence type="ECO:0000259" key="16">
    <source>
        <dbReference type="Pfam" id="PF00593"/>
    </source>
</evidence>
<evidence type="ECO:0000313" key="19">
    <source>
        <dbReference type="Proteomes" id="UP001367771"/>
    </source>
</evidence>
<dbReference type="EMBL" id="JBBBDM010000010">
    <property type="protein sequence ID" value="MEI5688590.1"/>
    <property type="molecule type" value="Genomic_DNA"/>
</dbReference>
<dbReference type="Pfam" id="PF07715">
    <property type="entry name" value="Plug"/>
    <property type="match status" value="1"/>
</dbReference>
<evidence type="ECO:0000256" key="8">
    <source>
        <dbReference type="ARBA" id="ARBA00023065"/>
    </source>
</evidence>
<evidence type="ECO:0000256" key="10">
    <source>
        <dbReference type="ARBA" id="ARBA00023136"/>
    </source>
</evidence>
<evidence type="ECO:0000256" key="2">
    <source>
        <dbReference type="ARBA" id="ARBA00022448"/>
    </source>
</evidence>
<keyword evidence="5 12" id="KW-0812">Transmembrane</keyword>
<dbReference type="Gene3D" id="2.170.130.10">
    <property type="entry name" value="TonB-dependent receptor, plug domain"/>
    <property type="match status" value="1"/>
</dbReference>
<dbReference type="InterPro" id="IPR010917">
    <property type="entry name" value="TonB_rcpt_CS"/>
</dbReference>
<evidence type="ECO:0000256" key="13">
    <source>
        <dbReference type="PROSITE-ProRule" id="PRU10144"/>
    </source>
</evidence>
<evidence type="ECO:0000256" key="5">
    <source>
        <dbReference type="ARBA" id="ARBA00022692"/>
    </source>
</evidence>
<dbReference type="InterPro" id="IPR012910">
    <property type="entry name" value="Plug_dom"/>
</dbReference>
<feature type="domain" description="TonB-dependent receptor plug" evidence="17">
    <location>
        <begin position="66"/>
        <end position="159"/>
    </location>
</feature>
<name>A0ABU8H689_9SPHN</name>
<evidence type="ECO:0000256" key="7">
    <source>
        <dbReference type="ARBA" id="ARBA00023004"/>
    </source>
</evidence>
<keyword evidence="7" id="KW-0408">Iron</keyword>
<evidence type="ECO:0000256" key="6">
    <source>
        <dbReference type="ARBA" id="ARBA00022729"/>
    </source>
</evidence>
<evidence type="ECO:0000256" key="11">
    <source>
        <dbReference type="ARBA" id="ARBA00023237"/>
    </source>
</evidence>
<comment type="similarity">
    <text evidence="12 14">Belongs to the TonB-dependent receptor family.</text>
</comment>
<feature type="domain" description="TonB-dependent receptor-like beta-barrel" evidence="16">
    <location>
        <begin position="285"/>
        <end position="782"/>
    </location>
</feature>
<feature type="signal peptide" evidence="15">
    <location>
        <begin position="1"/>
        <end position="24"/>
    </location>
</feature>
<evidence type="ECO:0000256" key="1">
    <source>
        <dbReference type="ARBA" id="ARBA00004571"/>
    </source>
</evidence>
<dbReference type="RefSeq" id="WP_336545909.1">
    <property type="nucleotide sequence ID" value="NZ_JBBBDM010000010.1"/>
</dbReference>
<evidence type="ECO:0000313" key="18">
    <source>
        <dbReference type="EMBL" id="MEI5688590.1"/>
    </source>
</evidence>
<keyword evidence="11 12" id="KW-0998">Cell outer membrane</keyword>
<dbReference type="InterPro" id="IPR037066">
    <property type="entry name" value="Plug_dom_sf"/>
</dbReference>
<comment type="caution">
    <text evidence="18">The sequence shown here is derived from an EMBL/GenBank/DDBJ whole genome shotgun (WGS) entry which is preliminary data.</text>
</comment>
<evidence type="ECO:0000256" key="14">
    <source>
        <dbReference type="RuleBase" id="RU003357"/>
    </source>
</evidence>
<dbReference type="InterPro" id="IPR000531">
    <property type="entry name" value="Beta-barrel_TonB"/>
</dbReference>
<accession>A0ABU8H689</accession>
<dbReference type="SUPFAM" id="SSF56935">
    <property type="entry name" value="Porins"/>
    <property type="match status" value="1"/>
</dbReference>
<reference evidence="18 19" key="1">
    <citation type="journal article" date="2013" name="Int. J. Syst. Evol. Microbiol.">
        <title>Sphingomonas kyungheensis sp. nov., a bacterium with ginsenoside-converting activity isolated from soil of a ginseng field.</title>
        <authorList>
            <person name="Son H.M."/>
            <person name="Yang J.E."/>
            <person name="Park Y."/>
            <person name="Han C.K."/>
            <person name="Kim S.G."/>
            <person name="Kook M."/>
            <person name="Yi T.H."/>
        </authorList>
    </citation>
    <scope>NUCLEOTIDE SEQUENCE [LARGE SCALE GENOMIC DNA]</scope>
    <source>
        <strain evidence="18 19">LMG 26582</strain>
    </source>
</reference>
<keyword evidence="8" id="KW-0406">Ion transport</keyword>
<comment type="subcellular location">
    <subcellularLocation>
        <location evidence="1 12">Cell outer membrane</location>
        <topology evidence="1 12">Multi-pass membrane protein</topology>
    </subcellularLocation>
</comment>
<dbReference type="Pfam" id="PF00593">
    <property type="entry name" value="TonB_dep_Rec_b-barrel"/>
    <property type="match status" value="1"/>
</dbReference>
<protein>
    <submittedName>
        <fullName evidence="18">TonB-dependent receptor</fullName>
    </submittedName>
</protein>
<keyword evidence="18" id="KW-0675">Receptor</keyword>
<dbReference type="PANTHER" id="PTHR32552:SF89">
    <property type="entry name" value="CATECHOLATE SIDEROPHORE RECEPTOR FIU"/>
    <property type="match status" value="1"/>
</dbReference>
<evidence type="ECO:0000256" key="15">
    <source>
        <dbReference type="SAM" id="SignalP"/>
    </source>
</evidence>
<proteinExistence type="inferred from homology"/>
<evidence type="ECO:0000259" key="17">
    <source>
        <dbReference type="Pfam" id="PF07715"/>
    </source>
</evidence>
<keyword evidence="3 12" id="KW-1134">Transmembrane beta strand</keyword>